<accession>A0ABT8GDI3</accession>
<evidence type="ECO:0000313" key="3">
    <source>
        <dbReference type="Proteomes" id="UP001172708"/>
    </source>
</evidence>
<keyword evidence="3" id="KW-1185">Reference proteome</keyword>
<reference evidence="2" key="1">
    <citation type="submission" date="2023-06" db="EMBL/GenBank/DDBJ databases">
        <title>Egi l300058.</title>
        <authorList>
            <person name="Gao L."/>
            <person name="Fang B.-Z."/>
            <person name="Li W.-J."/>
        </authorList>
    </citation>
    <scope>NUCLEOTIDE SEQUENCE</scope>
    <source>
        <strain evidence="2">EGI L300058</strain>
    </source>
</reference>
<evidence type="ECO:0000313" key="2">
    <source>
        <dbReference type="EMBL" id="MDN4479489.1"/>
    </source>
</evidence>
<feature type="compositionally biased region" description="Basic and acidic residues" evidence="1">
    <location>
        <begin position="171"/>
        <end position="188"/>
    </location>
</feature>
<gene>
    <name evidence="2" type="ORF">QQX02_00945</name>
</gene>
<name>A0ABT8GDI3_9MICO</name>
<feature type="region of interest" description="Disordered" evidence="1">
    <location>
        <begin position="1"/>
        <end position="27"/>
    </location>
</feature>
<protein>
    <submittedName>
        <fullName evidence="2">Uncharacterized protein</fullName>
    </submittedName>
</protein>
<dbReference type="EMBL" id="JAUHQA010000001">
    <property type="protein sequence ID" value="MDN4479489.1"/>
    <property type="molecule type" value="Genomic_DNA"/>
</dbReference>
<feature type="compositionally biased region" description="Acidic residues" evidence="1">
    <location>
        <begin position="1"/>
        <end position="11"/>
    </location>
</feature>
<proteinExistence type="predicted"/>
<dbReference type="RefSeq" id="WP_301140639.1">
    <property type="nucleotide sequence ID" value="NZ_JAUHQA010000001.1"/>
</dbReference>
<comment type="caution">
    <text evidence="2">The sequence shown here is derived from an EMBL/GenBank/DDBJ whole genome shotgun (WGS) entry which is preliminary data.</text>
</comment>
<evidence type="ECO:0000256" key="1">
    <source>
        <dbReference type="SAM" id="MobiDB-lite"/>
    </source>
</evidence>
<organism evidence="2 3">
    <name type="scientific">Demequina muriae</name>
    <dbReference type="NCBI Taxonomy" id="3051664"/>
    <lineage>
        <taxon>Bacteria</taxon>
        <taxon>Bacillati</taxon>
        <taxon>Actinomycetota</taxon>
        <taxon>Actinomycetes</taxon>
        <taxon>Micrococcales</taxon>
        <taxon>Demequinaceae</taxon>
        <taxon>Demequina</taxon>
    </lineage>
</organism>
<feature type="region of interest" description="Disordered" evidence="1">
    <location>
        <begin position="171"/>
        <end position="194"/>
    </location>
</feature>
<dbReference type="Proteomes" id="UP001172708">
    <property type="component" value="Unassembled WGS sequence"/>
</dbReference>
<sequence length="194" mass="20693">MTDDGDVDIPDDLSSLADAKPMGETGPHVEKDTVALFTPIQNGRVLAAVCALNGVRGQTIETSAGAFAVLDDTSPGAVDTAGEVVSAFVKTQAILAMERRAGQITVRRWFEGVKGDTVPPGFALDEAPGVITTLMTGTQTIDEIALTHPGKVFQARMSRMKAFRELRRAAKDAKRQLKAREQNTRDSNPDPSGD</sequence>